<reference evidence="2" key="1">
    <citation type="journal article" date="2023" name="Mol. Phylogenet. Evol.">
        <title>Genome-scale phylogeny and comparative genomics of the fungal order Sordariales.</title>
        <authorList>
            <person name="Hensen N."/>
            <person name="Bonometti L."/>
            <person name="Westerberg I."/>
            <person name="Brannstrom I.O."/>
            <person name="Guillou S."/>
            <person name="Cros-Aarteil S."/>
            <person name="Calhoun S."/>
            <person name="Haridas S."/>
            <person name="Kuo A."/>
            <person name="Mondo S."/>
            <person name="Pangilinan J."/>
            <person name="Riley R."/>
            <person name="LaButti K."/>
            <person name="Andreopoulos B."/>
            <person name="Lipzen A."/>
            <person name="Chen C."/>
            <person name="Yan M."/>
            <person name="Daum C."/>
            <person name="Ng V."/>
            <person name="Clum A."/>
            <person name="Steindorff A."/>
            <person name="Ohm R.A."/>
            <person name="Martin F."/>
            <person name="Silar P."/>
            <person name="Natvig D.O."/>
            <person name="Lalanne C."/>
            <person name="Gautier V."/>
            <person name="Ament-Velasquez S.L."/>
            <person name="Kruys A."/>
            <person name="Hutchinson M.I."/>
            <person name="Powell A.J."/>
            <person name="Barry K."/>
            <person name="Miller A.N."/>
            <person name="Grigoriev I.V."/>
            <person name="Debuchy R."/>
            <person name="Gladieux P."/>
            <person name="Hiltunen Thoren M."/>
            <person name="Johannesson H."/>
        </authorList>
    </citation>
    <scope>NUCLEOTIDE SEQUENCE</scope>
    <source>
        <strain evidence="2">CBS 359.72</strain>
    </source>
</reference>
<comment type="caution">
    <text evidence="2">The sequence shown here is derived from an EMBL/GenBank/DDBJ whole genome shotgun (WGS) entry which is preliminary data.</text>
</comment>
<dbReference type="PANTHER" id="PTHR38847">
    <property type="match status" value="1"/>
</dbReference>
<protein>
    <recommendedName>
        <fullName evidence="4">CUB domain-containing protein</fullName>
    </recommendedName>
</protein>
<evidence type="ECO:0000313" key="2">
    <source>
        <dbReference type="EMBL" id="KAK4246891.1"/>
    </source>
</evidence>
<organism evidence="2 3">
    <name type="scientific">Corynascus novoguineensis</name>
    <dbReference type="NCBI Taxonomy" id="1126955"/>
    <lineage>
        <taxon>Eukaryota</taxon>
        <taxon>Fungi</taxon>
        <taxon>Dikarya</taxon>
        <taxon>Ascomycota</taxon>
        <taxon>Pezizomycotina</taxon>
        <taxon>Sordariomycetes</taxon>
        <taxon>Sordariomycetidae</taxon>
        <taxon>Sordariales</taxon>
        <taxon>Chaetomiaceae</taxon>
        <taxon>Corynascus</taxon>
    </lineage>
</organism>
<dbReference type="PANTHER" id="PTHR38847:SF1">
    <property type="entry name" value="PSEUDOURIDINE SYNTHASE RSUA_RLUA-LIKE DOMAIN-CONTAINING PROTEIN"/>
    <property type="match status" value="1"/>
</dbReference>
<gene>
    <name evidence="2" type="ORF">C7999DRAFT_15009</name>
</gene>
<evidence type="ECO:0000256" key="1">
    <source>
        <dbReference type="SAM" id="SignalP"/>
    </source>
</evidence>
<keyword evidence="1" id="KW-0732">Signal</keyword>
<reference evidence="2" key="2">
    <citation type="submission" date="2023-05" db="EMBL/GenBank/DDBJ databases">
        <authorList>
            <consortium name="Lawrence Berkeley National Laboratory"/>
            <person name="Steindorff A."/>
            <person name="Hensen N."/>
            <person name="Bonometti L."/>
            <person name="Westerberg I."/>
            <person name="Brannstrom I.O."/>
            <person name="Guillou S."/>
            <person name="Cros-Aarteil S."/>
            <person name="Calhoun S."/>
            <person name="Haridas S."/>
            <person name="Kuo A."/>
            <person name="Mondo S."/>
            <person name="Pangilinan J."/>
            <person name="Riley R."/>
            <person name="Labutti K."/>
            <person name="Andreopoulos B."/>
            <person name="Lipzen A."/>
            <person name="Chen C."/>
            <person name="Yanf M."/>
            <person name="Daum C."/>
            <person name="Ng V."/>
            <person name="Clum A."/>
            <person name="Ohm R."/>
            <person name="Martin F."/>
            <person name="Silar P."/>
            <person name="Natvig D."/>
            <person name="Lalanne C."/>
            <person name="Gautier V."/>
            <person name="Ament-Velasquez S.L."/>
            <person name="Kruys A."/>
            <person name="Hutchinson M.I."/>
            <person name="Powell A.J."/>
            <person name="Barry K."/>
            <person name="Miller A.N."/>
            <person name="Grigoriev I.V."/>
            <person name="Debuchy R."/>
            <person name="Gladieux P."/>
            <person name="Thoren M.H."/>
            <person name="Johannesson H."/>
        </authorList>
    </citation>
    <scope>NUCLEOTIDE SEQUENCE</scope>
    <source>
        <strain evidence="2">CBS 359.72</strain>
    </source>
</reference>
<sequence>MFFRLLHALSLLLITGVPITESVAVHSQPPNVTINSISAKGPGCPLDTVSATTSYDGDTITFGFDQFHPYIGPGYPAFERSKTCTIRLRLGHALGYGFELVDAVYHGSARLDVNLSATIQSSYEIIDDNLGGANAQTEVTASGELFGIYTLVGVPKDSTIVSKYGRVENELQVTTRVTLMSRSASNWGSIDDNPPFLLKVQQLHLRWLACDI</sequence>
<name>A0AAN7CRW2_9PEZI</name>
<accession>A0AAN7CRW2</accession>
<evidence type="ECO:0000313" key="3">
    <source>
        <dbReference type="Proteomes" id="UP001303647"/>
    </source>
</evidence>
<dbReference type="Proteomes" id="UP001303647">
    <property type="component" value="Unassembled WGS sequence"/>
</dbReference>
<dbReference type="AlphaFoldDB" id="A0AAN7CRW2"/>
<evidence type="ECO:0008006" key="4">
    <source>
        <dbReference type="Google" id="ProtNLM"/>
    </source>
</evidence>
<feature type="signal peptide" evidence="1">
    <location>
        <begin position="1"/>
        <end position="22"/>
    </location>
</feature>
<dbReference type="EMBL" id="MU857664">
    <property type="protein sequence ID" value="KAK4246891.1"/>
    <property type="molecule type" value="Genomic_DNA"/>
</dbReference>
<proteinExistence type="predicted"/>
<keyword evidence="3" id="KW-1185">Reference proteome</keyword>
<dbReference type="Pfam" id="PF14273">
    <property type="entry name" value="DUF4360"/>
    <property type="match status" value="1"/>
</dbReference>
<feature type="chain" id="PRO_5043014433" description="CUB domain-containing protein" evidence="1">
    <location>
        <begin position="23"/>
        <end position="212"/>
    </location>
</feature>
<dbReference type="InterPro" id="IPR025649">
    <property type="entry name" value="DUF4360"/>
</dbReference>